<dbReference type="SMART" id="SM00382">
    <property type="entry name" value="AAA"/>
    <property type="match status" value="1"/>
</dbReference>
<reference evidence="6" key="1">
    <citation type="submission" date="2020-10" db="EMBL/GenBank/DDBJ databases">
        <title>Sequencing the genomes of 1000 actinobacteria strains.</title>
        <authorList>
            <person name="Klenk H.-P."/>
        </authorList>
    </citation>
    <scope>NUCLEOTIDE SEQUENCE</scope>
    <source>
        <strain evidence="6">DSM 45354</strain>
    </source>
</reference>
<evidence type="ECO:0000259" key="5">
    <source>
        <dbReference type="PROSITE" id="PS50893"/>
    </source>
</evidence>
<evidence type="ECO:0000256" key="1">
    <source>
        <dbReference type="ARBA" id="ARBA00022448"/>
    </source>
</evidence>
<dbReference type="PANTHER" id="PTHR42781:SF4">
    <property type="entry name" value="SPERMIDINE_PUTRESCINE IMPORT ATP-BINDING PROTEIN POTA"/>
    <property type="match status" value="1"/>
</dbReference>
<feature type="domain" description="ABC transporter" evidence="5">
    <location>
        <begin position="15"/>
        <end position="249"/>
    </location>
</feature>
<comment type="caution">
    <text evidence="6">The sequence shown here is derived from an EMBL/GenBank/DDBJ whole genome shotgun (WGS) entry which is preliminary data.</text>
</comment>
<dbReference type="AlphaFoldDB" id="A0A927MYG7"/>
<dbReference type="InterPro" id="IPR008995">
    <property type="entry name" value="Mo/tungstate-bd_C_term_dom"/>
</dbReference>
<dbReference type="InterPro" id="IPR027417">
    <property type="entry name" value="P-loop_NTPase"/>
</dbReference>
<dbReference type="Pfam" id="PF00005">
    <property type="entry name" value="ABC_tran"/>
    <property type="match status" value="1"/>
</dbReference>
<dbReference type="GO" id="GO:0043190">
    <property type="term" value="C:ATP-binding cassette (ABC) transporter complex"/>
    <property type="evidence" value="ECO:0007669"/>
    <property type="project" value="InterPro"/>
</dbReference>
<organism evidence="6 7">
    <name type="scientific">Actinopolymorpha pittospori</name>
    <dbReference type="NCBI Taxonomy" id="648752"/>
    <lineage>
        <taxon>Bacteria</taxon>
        <taxon>Bacillati</taxon>
        <taxon>Actinomycetota</taxon>
        <taxon>Actinomycetes</taxon>
        <taxon>Propionibacteriales</taxon>
        <taxon>Actinopolymorphaceae</taxon>
        <taxon>Actinopolymorpha</taxon>
    </lineage>
</organism>
<keyword evidence="3" id="KW-0067">ATP-binding</keyword>
<proteinExistence type="predicted"/>
<dbReference type="Pfam" id="PF08402">
    <property type="entry name" value="TOBE_2"/>
    <property type="match status" value="1"/>
</dbReference>
<sequence length="399" mass="41913">MFPDRTGARRLPPALVCRGVGVLHRGTAVVRDLDLTVEAGEIVALLGPSRAGKSTLLHAVAGLVGLSTGEIWLAGRPVANPQVGLAPERRPVGMMFQDDALWPHLEVIDTVAHPIRREGVRPESARAEALQLLEWFGVGHLAGRRPTDLSVVERRWVGLARLLARSAEIHLYDEPSAQLDTHLRVRFQAQLAARQRATGTAALYATHDYAEAFTVADRVAVLSGGRISQVGTPAAVYAEPATLAVARLTGPASVVRARVSAGSGDGLDIEVGGVLACVPGGAAGPLPRDEPARLLVRPDWAHLGGPFQGRLRSACYLGPHTDYLLEVPGGEVLVREPGPPLHPSGATLSWGLRRTWALPAEAGATPEPGSAKPVVTGLLGGDGRPAPATRVPPTDLTPA</sequence>
<accession>A0A927MYG7</accession>
<dbReference type="Proteomes" id="UP000638648">
    <property type="component" value="Unassembled WGS sequence"/>
</dbReference>
<protein>
    <submittedName>
        <fullName evidence="6">ABC-type Fe3+/spermidine/putrescine transport system ATPase subunit</fullName>
    </submittedName>
</protein>
<evidence type="ECO:0000313" key="7">
    <source>
        <dbReference type="Proteomes" id="UP000638648"/>
    </source>
</evidence>
<evidence type="ECO:0000256" key="4">
    <source>
        <dbReference type="SAM" id="MobiDB-lite"/>
    </source>
</evidence>
<gene>
    <name evidence="6" type="ORF">HEB94_005694</name>
</gene>
<dbReference type="Gene3D" id="3.40.50.300">
    <property type="entry name" value="P-loop containing nucleotide triphosphate hydrolases"/>
    <property type="match status" value="1"/>
</dbReference>
<dbReference type="InterPro" id="IPR003593">
    <property type="entry name" value="AAA+_ATPase"/>
</dbReference>
<dbReference type="GO" id="GO:0005524">
    <property type="term" value="F:ATP binding"/>
    <property type="evidence" value="ECO:0007669"/>
    <property type="project" value="UniProtKB-KW"/>
</dbReference>
<dbReference type="PROSITE" id="PS50893">
    <property type="entry name" value="ABC_TRANSPORTER_2"/>
    <property type="match status" value="1"/>
</dbReference>
<dbReference type="GO" id="GO:0016887">
    <property type="term" value="F:ATP hydrolysis activity"/>
    <property type="evidence" value="ECO:0007669"/>
    <property type="project" value="InterPro"/>
</dbReference>
<keyword evidence="2" id="KW-0547">Nucleotide-binding</keyword>
<dbReference type="SUPFAM" id="SSF50331">
    <property type="entry name" value="MOP-like"/>
    <property type="match status" value="1"/>
</dbReference>
<evidence type="ECO:0000313" key="6">
    <source>
        <dbReference type="EMBL" id="MBE1608846.1"/>
    </source>
</evidence>
<dbReference type="SUPFAM" id="SSF52540">
    <property type="entry name" value="P-loop containing nucleoside triphosphate hydrolases"/>
    <property type="match status" value="1"/>
</dbReference>
<dbReference type="InterPro" id="IPR050093">
    <property type="entry name" value="ABC_SmlMolc_Importer"/>
</dbReference>
<dbReference type="RefSeq" id="WP_192752546.1">
    <property type="nucleotide sequence ID" value="NZ_BAABJL010000119.1"/>
</dbReference>
<evidence type="ECO:0000256" key="2">
    <source>
        <dbReference type="ARBA" id="ARBA00022741"/>
    </source>
</evidence>
<keyword evidence="7" id="KW-1185">Reference proteome</keyword>
<name>A0A927MYG7_9ACTN</name>
<dbReference type="PANTHER" id="PTHR42781">
    <property type="entry name" value="SPERMIDINE/PUTRESCINE IMPORT ATP-BINDING PROTEIN POTA"/>
    <property type="match status" value="1"/>
</dbReference>
<dbReference type="EMBL" id="JADBEM010000001">
    <property type="protein sequence ID" value="MBE1608846.1"/>
    <property type="molecule type" value="Genomic_DNA"/>
</dbReference>
<evidence type="ECO:0000256" key="3">
    <source>
        <dbReference type="ARBA" id="ARBA00022840"/>
    </source>
</evidence>
<dbReference type="GO" id="GO:0022857">
    <property type="term" value="F:transmembrane transporter activity"/>
    <property type="evidence" value="ECO:0007669"/>
    <property type="project" value="InterPro"/>
</dbReference>
<keyword evidence="1" id="KW-0813">Transport</keyword>
<dbReference type="InterPro" id="IPR003439">
    <property type="entry name" value="ABC_transporter-like_ATP-bd"/>
</dbReference>
<feature type="region of interest" description="Disordered" evidence="4">
    <location>
        <begin position="361"/>
        <end position="399"/>
    </location>
</feature>
<dbReference type="InterPro" id="IPR013611">
    <property type="entry name" value="Transp-assoc_OB_typ2"/>
</dbReference>